<dbReference type="InterPro" id="IPR051446">
    <property type="entry name" value="HTH_trans_reg/aminotransferase"/>
</dbReference>
<dbReference type="SUPFAM" id="SSF53383">
    <property type="entry name" value="PLP-dependent transferases"/>
    <property type="match status" value="1"/>
</dbReference>
<dbReference type="PROSITE" id="PS50949">
    <property type="entry name" value="HTH_GNTR"/>
    <property type="match status" value="1"/>
</dbReference>
<dbReference type="InterPro" id="IPR000524">
    <property type="entry name" value="Tscrpt_reg_HTH_GntR"/>
</dbReference>
<dbReference type="InterPro" id="IPR004839">
    <property type="entry name" value="Aminotransferase_I/II_large"/>
</dbReference>
<dbReference type="InterPro" id="IPR015422">
    <property type="entry name" value="PyrdxlP-dep_Trfase_small"/>
</dbReference>
<evidence type="ECO:0000256" key="3">
    <source>
        <dbReference type="ARBA" id="ARBA00023015"/>
    </source>
</evidence>
<reference evidence="7 8" key="1">
    <citation type="submission" date="2019-11" db="EMBL/GenBank/DDBJ databases">
        <title>Description of Pedobacter sp. LMG 31462T.</title>
        <authorList>
            <person name="Carlier A."/>
            <person name="Qi S."/>
            <person name="Vandamme P."/>
        </authorList>
    </citation>
    <scope>NUCLEOTIDE SEQUENCE [LARGE SCALE GENOMIC DNA]</scope>
    <source>
        <strain evidence="7 8">LMG 31462</strain>
    </source>
</reference>
<dbReference type="InterPro" id="IPR036388">
    <property type="entry name" value="WH-like_DNA-bd_sf"/>
</dbReference>
<dbReference type="InterPro" id="IPR015424">
    <property type="entry name" value="PyrdxlP-dep_Trfase"/>
</dbReference>
<evidence type="ECO:0000313" key="8">
    <source>
        <dbReference type="Proteomes" id="UP000636110"/>
    </source>
</evidence>
<dbReference type="CDD" id="cd07377">
    <property type="entry name" value="WHTH_GntR"/>
    <property type="match status" value="1"/>
</dbReference>
<name>A0ABR6F273_9SPHI</name>
<evidence type="ECO:0000259" key="6">
    <source>
        <dbReference type="PROSITE" id="PS50949"/>
    </source>
</evidence>
<feature type="domain" description="HTH gntR-type" evidence="6">
    <location>
        <begin position="3"/>
        <end position="71"/>
    </location>
</feature>
<dbReference type="InterPro" id="IPR036390">
    <property type="entry name" value="WH_DNA-bd_sf"/>
</dbReference>
<evidence type="ECO:0000256" key="5">
    <source>
        <dbReference type="ARBA" id="ARBA00023163"/>
    </source>
</evidence>
<dbReference type="Pfam" id="PF00155">
    <property type="entry name" value="Aminotran_1_2"/>
    <property type="match status" value="1"/>
</dbReference>
<evidence type="ECO:0000256" key="4">
    <source>
        <dbReference type="ARBA" id="ARBA00023125"/>
    </source>
</evidence>
<dbReference type="PANTHER" id="PTHR46577">
    <property type="entry name" value="HTH-TYPE TRANSCRIPTIONAL REGULATORY PROTEIN GABR"/>
    <property type="match status" value="1"/>
</dbReference>
<dbReference type="Gene3D" id="3.90.1150.10">
    <property type="entry name" value="Aspartate Aminotransferase, domain 1"/>
    <property type="match status" value="1"/>
</dbReference>
<dbReference type="SUPFAM" id="SSF46785">
    <property type="entry name" value="Winged helix' DNA-binding domain"/>
    <property type="match status" value="1"/>
</dbReference>
<comment type="similarity">
    <text evidence="1">In the C-terminal section; belongs to the class-I pyridoxal-phosphate-dependent aminotransferase family.</text>
</comment>
<dbReference type="InterPro" id="IPR015421">
    <property type="entry name" value="PyrdxlP-dep_Trfase_major"/>
</dbReference>
<keyword evidence="7" id="KW-0032">Aminotransferase</keyword>
<evidence type="ECO:0000313" key="7">
    <source>
        <dbReference type="EMBL" id="MBB2151611.1"/>
    </source>
</evidence>
<dbReference type="Gene3D" id="3.40.640.10">
    <property type="entry name" value="Type I PLP-dependent aspartate aminotransferase-like (Major domain)"/>
    <property type="match status" value="1"/>
</dbReference>
<protein>
    <submittedName>
        <fullName evidence="7">Aminotransferase class I/II-fold pyridoxal phosphate-dependent enzyme</fullName>
    </submittedName>
</protein>
<dbReference type="CDD" id="cd00609">
    <property type="entry name" value="AAT_like"/>
    <property type="match status" value="1"/>
</dbReference>
<keyword evidence="2" id="KW-0663">Pyridoxal phosphate</keyword>
<dbReference type="PANTHER" id="PTHR46577:SF2">
    <property type="entry name" value="TRANSCRIPTIONAL REGULATORY PROTEIN"/>
    <property type="match status" value="1"/>
</dbReference>
<dbReference type="RefSeq" id="WP_182961573.1">
    <property type="nucleotide sequence ID" value="NZ_WNXC01000010.1"/>
</dbReference>
<sequence length="474" mass="53686">MIKYRYEEISQEIALNITEGRLKPGHKLPSVRQLKQQYRAGLSTIQKAYELLIIMGLVESIPKSGYYVTLGKGDNNEIGFAKPSQARLRDELFKNNLEAITSNTDPLLRHRLNEFNVATPDDTFIPQKMILRNMQQVIREQGTKILRYYPSNGSEPLKDHITKRAALNHANFDAEGLIITDGALQAFYIAMAAVTSPGDAVAIESPCVFSMLQVLRTLRLKVVEIPVLDPDGFDLDFLEESLKTIPIKAIALTPNFHNPTGSLMSDENKWRLLQIAKAKDIPILENDVYGDLNFTDHRPGNISSMDDTGLVMTFSSYSKTLASGIRLGWLFTGRFFKVAEQIKFALGSTVSPVYQETMLKILATTSYERHIRTFRMKLASQCYQTMELISTHFPEKMLVSTPKGGYSIWLKMDKGMDMVKFHERCEDIGVRFTPGHTFSFSNAFDQYFRVVFAIKYTEQSLDVLKQAGQFAGKR</sequence>
<keyword evidence="5" id="KW-0804">Transcription</keyword>
<keyword evidence="4" id="KW-0238">DNA-binding</keyword>
<dbReference type="GO" id="GO:0008483">
    <property type="term" value="F:transaminase activity"/>
    <property type="evidence" value="ECO:0007669"/>
    <property type="project" value="UniProtKB-KW"/>
</dbReference>
<accession>A0ABR6F273</accession>
<organism evidence="7 8">
    <name type="scientific">Pedobacter gandavensis</name>
    <dbReference type="NCBI Taxonomy" id="2679963"/>
    <lineage>
        <taxon>Bacteria</taxon>
        <taxon>Pseudomonadati</taxon>
        <taxon>Bacteroidota</taxon>
        <taxon>Sphingobacteriia</taxon>
        <taxon>Sphingobacteriales</taxon>
        <taxon>Sphingobacteriaceae</taxon>
        <taxon>Pedobacter</taxon>
    </lineage>
</organism>
<evidence type="ECO:0000256" key="1">
    <source>
        <dbReference type="ARBA" id="ARBA00005384"/>
    </source>
</evidence>
<evidence type="ECO:0000256" key="2">
    <source>
        <dbReference type="ARBA" id="ARBA00022898"/>
    </source>
</evidence>
<keyword evidence="3" id="KW-0805">Transcription regulation</keyword>
<dbReference type="Gene3D" id="1.10.10.10">
    <property type="entry name" value="Winged helix-like DNA-binding domain superfamily/Winged helix DNA-binding domain"/>
    <property type="match status" value="1"/>
</dbReference>
<dbReference type="EMBL" id="WNXC01000010">
    <property type="protein sequence ID" value="MBB2151611.1"/>
    <property type="molecule type" value="Genomic_DNA"/>
</dbReference>
<dbReference type="Proteomes" id="UP000636110">
    <property type="component" value="Unassembled WGS sequence"/>
</dbReference>
<proteinExistence type="inferred from homology"/>
<keyword evidence="7" id="KW-0808">Transferase</keyword>
<keyword evidence="8" id="KW-1185">Reference proteome</keyword>
<gene>
    <name evidence="7" type="ORF">GM920_22110</name>
</gene>
<dbReference type="SMART" id="SM00345">
    <property type="entry name" value="HTH_GNTR"/>
    <property type="match status" value="1"/>
</dbReference>
<dbReference type="Pfam" id="PF00392">
    <property type="entry name" value="GntR"/>
    <property type="match status" value="1"/>
</dbReference>
<comment type="caution">
    <text evidence="7">The sequence shown here is derived from an EMBL/GenBank/DDBJ whole genome shotgun (WGS) entry which is preliminary data.</text>
</comment>